<feature type="repeat" description="PPR" evidence="3">
    <location>
        <begin position="279"/>
        <end position="313"/>
    </location>
</feature>
<dbReference type="FunFam" id="1.25.40.10:FF:000366">
    <property type="entry name" value="Pentatricopeptide (PPR) repeat-containing protein"/>
    <property type="match status" value="1"/>
</dbReference>
<dbReference type="NCBIfam" id="TIGR00756">
    <property type="entry name" value="PPR"/>
    <property type="match status" value="5"/>
</dbReference>
<evidence type="ECO:0000259" key="4">
    <source>
        <dbReference type="Pfam" id="PF14432"/>
    </source>
</evidence>
<dbReference type="GO" id="GO:0008270">
    <property type="term" value="F:zinc ion binding"/>
    <property type="evidence" value="ECO:0007669"/>
    <property type="project" value="InterPro"/>
</dbReference>
<dbReference type="AlphaFoldDB" id="A0AAV8TLA2"/>
<dbReference type="FunFam" id="1.25.40.10:FF:000196">
    <property type="entry name" value="Pentatricopeptide repeat-containing protein At4g14850"/>
    <property type="match status" value="1"/>
</dbReference>
<dbReference type="InterPro" id="IPR046960">
    <property type="entry name" value="PPR_At4g14850-like_plant"/>
</dbReference>
<dbReference type="Pfam" id="PF01535">
    <property type="entry name" value="PPR"/>
    <property type="match status" value="1"/>
</dbReference>
<dbReference type="Pfam" id="PF20431">
    <property type="entry name" value="E_motif"/>
    <property type="match status" value="1"/>
</dbReference>
<dbReference type="GO" id="GO:0009451">
    <property type="term" value="P:RNA modification"/>
    <property type="evidence" value="ECO:0007669"/>
    <property type="project" value="InterPro"/>
</dbReference>
<dbReference type="FunFam" id="1.25.40.10:FF:000073">
    <property type="entry name" value="Pentatricopeptide repeat-containing protein chloroplastic"/>
    <property type="match status" value="1"/>
</dbReference>
<keyword evidence="6" id="KW-1185">Reference proteome</keyword>
<protein>
    <recommendedName>
        <fullName evidence="4">DYW domain-containing protein</fullName>
    </recommendedName>
</protein>
<dbReference type="FunFam" id="1.25.40.10:FF:000031">
    <property type="entry name" value="Pentatricopeptide repeat-containing protein mitochondrial"/>
    <property type="match status" value="2"/>
</dbReference>
<feature type="repeat" description="PPR" evidence="3">
    <location>
        <begin position="582"/>
        <end position="616"/>
    </location>
</feature>
<dbReference type="Proteomes" id="UP001159364">
    <property type="component" value="Linkage Group LG04"/>
</dbReference>
<dbReference type="PROSITE" id="PS51375">
    <property type="entry name" value="PPR"/>
    <property type="match status" value="6"/>
</dbReference>
<comment type="caution">
    <text evidence="5">The sequence shown here is derived from an EMBL/GenBank/DDBJ whole genome shotgun (WGS) entry which is preliminary data.</text>
</comment>
<dbReference type="FunFam" id="1.25.40.10:FF:000285">
    <property type="entry name" value="Pentatricopeptide repeat-containing protein, chloroplastic"/>
    <property type="match status" value="1"/>
</dbReference>
<comment type="similarity">
    <text evidence="1">Belongs to the PPR family. PCMP-H subfamily.</text>
</comment>
<organism evidence="5 6">
    <name type="scientific">Erythroxylum novogranatense</name>
    <dbReference type="NCBI Taxonomy" id="1862640"/>
    <lineage>
        <taxon>Eukaryota</taxon>
        <taxon>Viridiplantae</taxon>
        <taxon>Streptophyta</taxon>
        <taxon>Embryophyta</taxon>
        <taxon>Tracheophyta</taxon>
        <taxon>Spermatophyta</taxon>
        <taxon>Magnoliopsida</taxon>
        <taxon>eudicotyledons</taxon>
        <taxon>Gunneridae</taxon>
        <taxon>Pentapetalae</taxon>
        <taxon>rosids</taxon>
        <taxon>fabids</taxon>
        <taxon>Malpighiales</taxon>
        <taxon>Erythroxylaceae</taxon>
        <taxon>Erythroxylum</taxon>
    </lineage>
</organism>
<evidence type="ECO:0000256" key="3">
    <source>
        <dbReference type="PROSITE-ProRule" id="PRU00708"/>
    </source>
</evidence>
<dbReference type="InterPro" id="IPR032867">
    <property type="entry name" value="DYW_dom"/>
</dbReference>
<feature type="repeat" description="PPR" evidence="3">
    <location>
        <begin position="683"/>
        <end position="717"/>
    </location>
</feature>
<evidence type="ECO:0000256" key="1">
    <source>
        <dbReference type="ARBA" id="ARBA00006643"/>
    </source>
</evidence>
<dbReference type="InterPro" id="IPR046848">
    <property type="entry name" value="E_motif"/>
</dbReference>
<gene>
    <name evidence="5" type="ORF">K2173_011747</name>
</gene>
<reference evidence="5 6" key="1">
    <citation type="submission" date="2021-09" db="EMBL/GenBank/DDBJ databases">
        <title>Genomic insights and catalytic innovation underlie evolution of tropane alkaloids biosynthesis.</title>
        <authorList>
            <person name="Wang Y.-J."/>
            <person name="Tian T."/>
            <person name="Huang J.-P."/>
            <person name="Huang S.-X."/>
        </authorList>
    </citation>
    <scope>NUCLEOTIDE SEQUENCE [LARGE SCALE GENOMIC DNA]</scope>
    <source>
        <strain evidence="5">KIB-2018</strain>
        <tissue evidence="5">Leaf</tissue>
    </source>
</reference>
<evidence type="ECO:0000313" key="6">
    <source>
        <dbReference type="Proteomes" id="UP001159364"/>
    </source>
</evidence>
<dbReference type="EMBL" id="JAIWQS010000004">
    <property type="protein sequence ID" value="KAJ8766929.1"/>
    <property type="molecule type" value="Genomic_DNA"/>
</dbReference>
<dbReference type="Gene3D" id="1.25.40.10">
    <property type="entry name" value="Tetratricopeptide repeat domain"/>
    <property type="match status" value="6"/>
</dbReference>
<feature type="repeat" description="PPR" evidence="3">
    <location>
        <begin position="481"/>
        <end position="515"/>
    </location>
</feature>
<dbReference type="PANTHER" id="PTHR47926">
    <property type="entry name" value="PENTATRICOPEPTIDE REPEAT-CONTAINING PROTEIN"/>
    <property type="match status" value="1"/>
</dbReference>
<evidence type="ECO:0000313" key="5">
    <source>
        <dbReference type="EMBL" id="KAJ8766929.1"/>
    </source>
</evidence>
<dbReference type="Pfam" id="PF13041">
    <property type="entry name" value="PPR_2"/>
    <property type="match status" value="5"/>
</dbReference>
<feature type="domain" description="DYW" evidence="4">
    <location>
        <begin position="898"/>
        <end position="990"/>
    </location>
</feature>
<keyword evidence="2" id="KW-0677">Repeat</keyword>
<accession>A0AAV8TLA2</accession>
<dbReference type="Pfam" id="PF14432">
    <property type="entry name" value="DYW_deaminase"/>
    <property type="match status" value="1"/>
</dbReference>
<sequence>MDSDFVTCPISNFRCLHLFTCSKSVSFVNLHHKAPTRSTSSLFSCRLKLSARDTPTASESKPVKNFAVAGIGGPSTKVIEDSYKTPRNFAGVTWPKFLALGDKAETNDSKDLLKRYSWMLSECASKGSLTDGKAIHGNLIKSGIEPDSHLVVSLINFYAKCGNLSFARKMLDKMHVRDVMSWTALIAGVLRKGYGSDSLGLYYEMIKENVRPNEFTLATVLKACSMLLDLEFGKQIHVKAIKLGLSLDLFVGSALVDLYAKCGELEFADKLFSYLPEKNSVSWNALLHGYAQKGDGEEVLKLLYRMIECEMNFTEFTLSTALKGCANTGNLRHGTSLHSMAIRGGYESEEFLSCSLVDMYFKCGMTCAALKVFNTIKDPDIVAWSAVIAGLDQQGHSQEVAEMFNQMRRAGVRPNKFTLSSLVSAATDMTDLHFGTSIHACIYKCGFESDNSVGNALIMMYMKTGYVQDGTRVFDLITDRDIVSWNSLLSGFYNAETSDQGPKVFCQILLRGFKPNLYTFVGILRSCTSLLDLNFGKQVHAQIIKRSIDAGDFVGTALIDMYAKGRCLEDANVIFNNMIKRDIFTWTVMISGYAQTDRAEVAVKYIGKMHRQGLRPNEFTLASSLRACSHMATLENGRQLHCMAIKIGYFSNVFVSGSLVDMYGKCGCIEDAEVIFKDLASRDTVSWNIIISGYSQHGKGEKALEAFHMMLDEGILPDEVTFTAILSACSYMGWIEKGKTLFDLMNKAYGITPSLAHCACIVDMLGRAGRFSEVELFIEEMKLAPYSLIWETVLGSCKLYGHVDLGEKAARKLFDLEPKLESSYILLSNIFASKGRWDDVKHIRALMSAQGIKKEPGCSWVEVDGQFHVFLSQDDSHPKILEIHNKLKELEQKLSSAGYKEQTEIIHQNIIHKGKRQELYYHSERLALAFALVSANPIKPVRIFKNIRICGDCHDFMKHISCITNREIIVRDIKRFHNFTGGTCSCQDYW</sequence>
<proteinExistence type="inferred from homology"/>
<evidence type="ECO:0000256" key="2">
    <source>
        <dbReference type="ARBA" id="ARBA00022737"/>
    </source>
</evidence>
<feature type="repeat" description="PPR" evidence="3">
    <location>
        <begin position="380"/>
        <end position="414"/>
    </location>
</feature>
<dbReference type="InterPro" id="IPR011990">
    <property type="entry name" value="TPR-like_helical_dom_sf"/>
</dbReference>
<dbReference type="InterPro" id="IPR002885">
    <property type="entry name" value="PPR_rpt"/>
</dbReference>
<dbReference type="GO" id="GO:0003723">
    <property type="term" value="F:RNA binding"/>
    <property type="evidence" value="ECO:0007669"/>
    <property type="project" value="InterPro"/>
</dbReference>
<name>A0AAV8TLA2_9ROSI</name>
<feature type="repeat" description="PPR" evidence="3">
    <location>
        <begin position="178"/>
        <end position="212"/>
    </location>
</feature>